<name>A0ABD0KTM0_9CAEN</name>
<comment type="caution">
    <text evidence="2">The sequence shown here is derived from an EMBL/GenBank/DDBJ whole genome shotgun (WGS) entry which is preliminary data.</text>
</comment>
<keyword evidence="1" id="KW-0472">Membrane</keyword>
<sequence length="309" mass="34226">ASFDFPTVNGSVVSVPENTSITLPFQLMDDGCVQSDFKIVISKKDKKTNHFGDICDLLHVRGTCVQPSQDTDCGCPGEDGMYQFHKLADRSDSTTWVWMTSNDIAAERSVNFHVTCPPEFEEANNNITTFVNQTVELHFELRAHTTDMTQCKLIHAASNSSVNSDDQQNIPDGFRKQTSTTILSFDDNDDDSDENFVTHPLPAQSEKGENMGYIIGGVIGSFLFTGAVIVAVIILKKKREAAKRVRASKYQYPIGNADRILMRPVSTLAVRDPSYNGMASHGCHVVRDLFTHQVDFIAGQNEADDQTHV</sequence>
<keyword evidence="1" id="KW-0812">Transmembrane</keyword>
<gene>
    <name evidence="2" type="ORF">BaRGS_00018494</name>
</gene>
<feature type="transmembrane region" description="Helical" evidence="1">
    <location>
        <begin position="211"/>
        <end position="235"/>
    </location>
</feature>
<dbReference type="Proteomes" id="UP001519460">
    <property type="component" value="Unassembled WGS sequence"/>
</dbReference>
<keyword evidence="3" id="KW-1185">Reference proteome</keyword>
<evidence type="ECO:0000256" key="1">
    <source>
        <dbReference type="SAM" id="Phobius"/>
    </source>
</evidence>
<dbReference type="EMBL" id="JACVVK020000128">
    <property type="protein sequence ID" value="KAK7490333.1"/>
    <property type="molecule type" value="Genomic_DNA"/>
</dbReference>
<reference evidence="2 3" key="1">
    <citation type="journal article" date="2023" name="Sci. Data">
        <title>Genome assembly of the Korean intertidal mud-creeper Batillaria attramentaria.</title>
        <authorList>
            <person name="Patra A.K."/>
            <person name="Ho P.T."/>
            <person name="Jun S."/>
            <person name="Lee S.J."/>
            <person name="Kim Y."/>
            <person name="Won Y.J."/>
        </authorList>
    </citation>
    <scope>NUCLEOTIDE SEQUENCE [LARGE SCALE GENOMIC DNA]</scope>
    <source>
        <strain evidence="2">Wonlab-2016</strain>
    </source>
</reference>
<feature type="non-terminal residue" evidence="2">
    <location>
        <position position="1"/>
    </location>
</feature>
<keyword evidence="1" id="KW-1133">Transmembrane helix</keyword>
<proteinExistence type="predicted"/>
<organism evidence="2 3">
    <name type="scientific">Batillaria attramentaria</name>
    <dbReference type="NCBI Taxonomy" id="370345"/>
    <lineage>
        <taxon>Eukaryota</taxon>
        <taxon>Metazoa</taxon>
        <taxon>Spiralia</taxon>
        <taxon>Lophotrochozoa</taxon>
        <taxon>Mollusca</taxon>
        <taxon>Gastropoda</taxon>
        <taxon>Caenogastropoda</taxon>
        <taxon>Sorbeoconcha</taxon>
        <taxon>Cerithioidea</taxon>
        <taxon>Batillariidae</taxon>
        <taxon>Batillaria</taxon>
    </lineage>
</organism>
<evidence type="ECO:0000313" key="2">
    <source>
        <dbReference type="EMBL" id="KAK7490333.1"/>
    </source>
</evidence>
<accession>A0ABD0KTM0</accession>
<protein>
    <submittedName>
        <fullName evidence="2">Uncharacterized protein</fullName>
    </submittedName>
</protein>
<dbReference type="AlphaFoldDB" id="A0ABD0KTM0"/>
<evidence type="ECO:0000313" key="3">
    <source>
        <dbReference type="Proteomes" id="UP001519460"/>
    </source>
</evidence>